<keyword evidence="3" id="KW-0804">Transcription</keyword>
<organism evidence="5 6">
    <name type="scientific">Eubacterium ramulus ATCC 29099</name>
    <dbReference type="NCBI Taxonomy" id="1256908"/>
    <lineage>
        <taxon>Bacteria</taxon>
        <taxon>Bacillati</taxon>
        <taxon>Bacillota</taxon>
        <taxon>Clostridia</taxon>
        <taxon>Eubacteriales</taxon>
        <taxon>Eubacteriaceae</taxon>
        <taxon>Eubacterium</taxon>
    </lineage>
</organism>
<dbReference type="EMBL" id="AWVJ01000162">
    <property type="protein sequence ID" value="ERK43028.1"/>
    <property type="molecule type" value="Genomic_DNA"/>
</dbReference>
<evidence type="ECO:0000256" key="3">
    <source>
        <dbReference type="ARBA" id="ARBA00023163"/>
    </source>
</evidence>
<name>U2QP03_EUBRA</name>
<dbReference type="PATRIC" id="fig|1256908.3.peg.2415"/>
<dbReference type="InterPro" id="IPR002577">
    <property type="entry name" value="HTH_HxlR"/>
</dbReference>
<dbReference type="GO" id="GO:0003677">
    <property type="term" value="F:DNA binding"/>
    <property type="evidence" value="ECO:0007669"/>
    <property type="project" value="UniProtKB-KW"/>
</dbReference>
<evidence type="ECO:0000259" key="4">
    <source>
        <dbReference type="PROSITE" id="PS51118"/>
    </source>
</evidence>
<reference evidence="5 6" key="1">
    <citation type="submission" date="2013-06" db="EMBL/GenBank/DDBJ databases">
        <authorList>
            <person name="Weinstock G."/>
            <person name="Sodergren E."/>
            <person name="Lobos E.A."/>
            <person name="Fulton L."/>
            <person name="Fulton R."/>
            <person name="Courtney L."/>
            <person name="Fronick C."/>
            <person name="O'Laughlin M."/>
            <person name="Godfrey J."/>
            <person name="Wilson R.M."/>
            <person name="Miner T."/>
            <person name="Farmer C."/>
            <person name="Delehaunty K."/>
            <person name="Cordes M."/>
            <person name="Minx P."/>
            <person name="Tomlinson C."/>
            <person name="Chen J."/>
            <person name="Wollam A."/>
            <person name="Pepin K.H."/>
            <person name="Bhonagiri V."/>
            <person name="Zhang X."/>
            <person name="Warren W."/>
            <person name="Mitreva M."/>
            <person name="Mardis E.R."/>
            <person name="Wilson R.K."/>
        </authorList>
    </citation>
    <scope>NUCLEOTIDE SEQUENCE [LARGE SCALE GENOMIC DNA]</scope>
    <source>
        <strain evidence="5 6">ATCC 29099</strain>
    </source>
</reference>
<dbReference type="eggNOG" id="COG1733">
    <property type="taxonomic scope" value="Bacteria"/>
</dbReference>
<evidence type="ECO:0000256" key="2">
    <source>
        <dbReference type="ARBA" id="ARBA00023125"/>
    </source>
</evidence>
<accession>U2QP03</accession>
<dbReference type="InterPro" id="IPR036390">
    <property type="entry name" value="WH_DNA-bd_sf"/>
</dbReference>
<dbReference type="Proteomes" id="UP000016608">
    <property type="component" value="Unassembled WGS sequence"/>
</dbReference>
<dbReference type="Gene3D" id="1.10.10.10">
    <property type="entry name" value="Winged helix-like DNA-binding domain superfamily/Winged helix DNA-binding domain"/>
    <property type="match status" value="1"/>
</dbReference>
<evidence type="ECO:0000256" key="1">
    <source>
        <dbReference type="ARBA" id="ARBA00023015"/>
    </source>
</evidence>
<evidence type="ECO:0000313" key="5">
    <source>
        <dbReference type="EMBL" id="ERK43028.1"/>
    </source>
</evidence>
<dbReference type="HOGENOM" id="CLU_1674879_0_0_9"/>
<dbReference type="PANTHER" id="PTHR33204">
    <property type="entry name" value="TRANSCRIPTIONAL REGULATOR, MARR FAMILY"/>
    <property type="match status" value="1"/>
</dbReference>
<proteinExistence type="predicted"/>
<keyword evidence="6" id="KW-1185">Reference proteome</keyword>
<dbReference type="InterPro" id="IPR036388">
    <property type="entry name" value="WH-like_DNA-bd_sf"/>
</dbReference>
<dbReference type="PROSITE" id="PS51118">
    <property type="entry name" value="HTH_HXLR"/>
    <property type="match status" value="1"/>
</dbReference>
<feature type="domain" description="HTH hxlR-type" evidence="4">
    <location>
        <begin position="34"/>
        <end position="132"/>
    </location>
</feature>
<sequence>MVTLLILNYFFKPNKINKKKNFGGEIHFMQQTVNPYHFVTNCISGKWKMTILHHIHHYGKIRFNETKKTLGVSEKVLSQQLKELTHDGLVQRIQYNTIPLKVEYILTPLGEDLIPALDILYIWSIRRLTDLNLPIDPDAFKVHTELKYRDQLKDIMDTYMKKHPSVEE</sequence>
<evidence type="ECO:0000313" key="6">
    <source>
        <dbReference type="Proteomes" id="UP000016608"/>
    </source>
</evidence>
<dbReference type="Pfam" id="PF01638">
    <property type="entry name" value="HxlR"/>
    <property type="match status" value="1"/>
</dbReference>
<gene>
    <name evidence="5" type="ORF">HMPREF0373_02625</name>
</gene>
<dbReference type="SUPFAM" id="SSF46785">
    <property type="entry name" value="Winged helix' DNA-binding domain"/>
    <property type="match status" value="1"/>
</dbReference>
<protein>
    <submittedName>
        <fullName evidence="5">HTH-type transcriptional activator HxlR domain protein</fullName>
    </submittedName>
</protein>
<keyword evidence="2" id="KW-0238">DNA-binding</keyword>
<keyword evidence="1" id="KW-0805">Transcription regulation</keyword>
<dbReference type="AlphaFoldDB" id="U2QP03"/>
<comment type="caution">
    <text evidence="5">The sequence shown here is derived from an EMBL/GenBank/DDBJ whole genome shotgun (WGS) entry which is preliminary data.</text>
</comment>